<dbReference type="Proteomes" id="UP000095210">
    <property type="component" value="Chromosome"/>
</dbReference>
<name>A0AAC9MYX1_9PSEU</name>
<gene>
    <name evidence="2" type="ORF">TL08_12510</name>
</gene>
<reference evidence="3" key="1">
    <citation type="submission" date="2016-03" db="EMBL/GenBank/DDBJ databases">
        <title>Complete genome sequence of the type strain Actinoalloteichus hymeniacidonis DSM 45092.</title>
        <authorList>
            <person name="Schaffert L."/>
            <person name="Albersmeier A."/>
            <person name="Winkler A."/>
            <person name="Kalinowski J."/>
            <person name="Zotchev S."/>
            <person name="Ruckert C."/>
        </authorList>
    </citation>
    <scope>NUCLEOTIDE SEQUENCE [LARGE SCALE GENOMIC DNA]</scope>
    <source>
        <strain evidence="3">HPA177(T) (DSM 45092(T))</strain>
    </source>
</reference>
<evidence type="ECO:0000313" key="2">
    <source>
        <dbReference type="EMBL" id="AOS63316.1"/>
    </source>
</evidence>
<dbReference type="AlphaFoldDB" id="A0AAC9MYX1"/>
<feature type="transmembrane region" description="Helical" evidence="1">
    <location>
        <begin position="12"/>
        <end position="33"/>
    </location>
</feature>
<evidence type="ECO:0000256" key="1">
    <source>
        <dbReference type="SAM" id="Phobius"/>
    </source>
</evidence>
<proteinExistence type="predicted"/>
<sequence>MPSFASWLRNNVDGILASVIAGTTAVLIVPSVLGIDLLGAGERSGAVTDVAILIVLALLAIALLRDRSSTARVRDDASAVQVVHGADLDRLHAEAYQDTDRWLFKGGIGTHLRTVTLKECVDNARAAQRPTRIQIEIIDPTDEALCTEYAQYRSSLNPGSDRHGEKWTTARVQREALATILAACWYRERFTLLRVEIALSRVMTTLRWDLSSNWIILTQDESAAPAVLFERSRPHYRAYDRELAASFEQAKRVDVALAKELRLSDEPTVDEVRTLFGTLAVTLPESFTDTDVTDIVRRALHPKDSPQRAASSQRKR</sequence>
<evidence type="ECO:0000313" key="3">
    <source>
        <dbReference type="Proteomes" id="UP000095210"/>
    </source>
</evidence>
<keyword evidence="1" id="KW-1133">Transmembrane helix</keyword>
<keyword evidence="1" id="KW-0812">Transmembrane</keyword>
<dbReference type="KEGG" id="ahm:TL08_12510"/>
<keyword evidence="1" id="KW-0472">Membrane</keyword>
<dbReference type="EMBL" id="CP014859">
    <property type="protein sequence ID" value="AOS63316.1"/>
    <property type="molecule type" value="Genomic_DNA"/>
</dbReference>
<keyword evidence="3" id="KW-1185">Reference proteome</keyword>
<feature type="transmembrane region" description="Helical" evidence="1">
    <location>
        <begin position="45"/>
        <end position="64"/>
    </location>
</feature>
<accession>A0AAC9MYX1</accession>
<organism evidence="2 3">
    <name type="scientific">Actinoalloteichus hymeniacidonis</name>
    <dbReference type="NCBI Taxonomy" id="340345"/>
    <lineage>
        <taxon>Bacteria</taxon>
        <taxon>Bacillati</taxon>
        <taxon>Actinomycetota</taxon>
        <taxon>Actinomycetes</taxon>
        <taxon>Pseudonocardiales</taxon>
        <taxon>Pseudonocardiaceae</taxon>
        <taxon>Actinoalloteichus</taxon>
    </lineage>
</organism>
<protein>
    <submittedName>
        <fullName evidence="2">Uncharacterized protein</fullName>
    </submittedName>
</protein>
<dbReference type="RefSeq" id="WP_069849032.1">
    <property type="nucleotide sequence ID" value="NZ_CP014859.1"/>
</dbReference>